<dbReference type="KEGG" id="gho:AL542_13665"/>
<dbReference type="GO" id="GO:0048473">
    <property type="term" value="P:D-methionine transmembrane transport"/>
    <property type="evidence" value="ECO:0007669"/>
    <property type="project" value="TreeGrafter"/>
</dbReference>
<keyword evidence="3 8" id="KW-0813">Transport</keyword>
<dbReference type="RefSeq" id="WP_005503596.1">
    <property type="nucleotide sequence ID" value="NZ_CABMOB010000001.1"/>
</dbReference>
<comment type="similarity">
    <text evidence="2">Belongs to the binding-protein-dependent transport system permease family. CysTW subfamily.</text>
</comment>
<reference evidence="10 11" key="1">
    <citation type="submission" date="2018-06" db="EMBL/GenBank/DDBJ databases">
        <authorList>
            <consortium name="Pathogen Informatics"/>
            <person name="Doyle S."/>
        </authorList>
    </citation>
    <scope>NUCLEOTIDE SEQUENCE [LARGE SCALE GENOMIC DNA]</scope>
    <source>
        <strain evidence="10 11">NCTC11645</strain>
    </source>
</reference>
<dbReference type="CDD" id="cd06261">
    <property type="entry name" value="TM_PBP2"/>
    <property type="match status" value="1"/>
</dbReference>
<keyword evidence="6 8" id="KW-1133">Transmembrane helix</keyword>
<keyword evidence="5 8" id="KW-0812">Transmembrane</keyword>
<evidence type="ECO:0000256" key="3">
    <source>
        <dbReference type="ARBA" id="ARBA00022448"/>
    </source>
</evidence>
<evidence type="ECO:0000256" key="5">
    <source>
        <dbReference type="ARBA" id="ARBA00022692"/>
    </source>
</evidence>
<evidence type="ECO:0000256" key="1">
    <source>
        <dbReference type="ARBA" id="ARBA00004651"/>
    </source>
</evidence>
<dbReference type="GO" id="GO:0005886">
    <property type="term" value="C:plasma membrane"/>
    <property type="evidence" value="ECO:0007669"/>
    <property type="project" value="UniProtKB-SubCell"/>
</dbReference>
<name>A0A377HQX6_GRIHO</name>
<comment type="subcellular location">
    <subcellularLocation>
        <location evidence="1 8">Cell membrane</location>
        <topology evidence="1 8">Multi-pass membrane protein</topology>
    </subcellularLocation>
</comment>
<protein>
    <submittedName>
        <fullName evidence="10">D-methionine transport system permease protein metI</fullName>
    </submittedName>
</protein>
<dbReference type="EMBL" id="UGHD01000002">
    <property type="protein sequence ID" value="STO58142.1"/>
    <property type="molecule type" value="Genomic_DNA"/>
</dbReference>
<dbReference type="FunFam" id="1.10.3720.10:FF:000002">
    <property type="entry name" value="D-methionine ABC transporter permease MetI"/>
    <property type="match status" value="1"/>
</dbReference>
<feature type="transmembrane region" description="Helical" evidence="8">
    <location>
        <begin position="72"/>
        <end position="92"/>
    </location>
</feature>
<keyword evidence="4" id="KW-1003">Cell membrane</keyword>
<proteinExistence type="inferred from homology"/>
<feature type="transmembrane region" description="Helical" evidence="8">
    <location>
        <begin position="30"/>
        <end position="51"/>
    </location>
</feature>
<evidence type="ECO:0000256" key="4">
    <source>
        <dbReference type="ARBA" id="ARBA00022475"/>
    </source>
</evidence>
<evidence type="ECO:0000313" key="10">
    <source>
        <dbReference type="EMBL" id="STO58142.1"/>
    </source>
</evidence>
<dbReference type="STRING" id="673.AL542_13665"/>
<organism evidence="10 11">
    <name type="scientific">Grimontia hollisae</name>
    <name type="common">Vibrio hollisae</name>
    <dbReference type="NCBI Taxonomy" id="673"/>
    <lineage>
        <taxon>Bacteria</taxon>
        <taxon>Pseudomonadati</taxon>
        <taxon>Pseudomonadota</taxon>
        <taxon>Gammaproteobacteria</taxon>
        <taxon>Vibrionales</taxon>
        <taxon>Vibrionaceae</taxon>
        <taxon>Grimontia</taxon>
    </lineage>
</organism>
<dbReference type="SUPFAM" id="SSF161098">
    <property type="entry name" value="MetI-like"/>
    <property type="match status" value="1"/>
</dbReference>
<feature type="domain" description="ABC transmembrane type-1" evidence="9">
    <location>
        <begin position="26"/>
        <end position="219"/>
    </location>
</feature>
<evidence type="ECO:0000256" key="2">
    <source>
        <dbReference type="ARBA" id="ARBA00007069"/>
    </source>
</evidence>
<dbReference type="AlphaFoldDB" id="A0A377HQX6"/>
<dbReference type="InterPro" id="IPR035906">
    <property type="entry name" value="MetI-like_sf"/>
</dbReference>
<dbReference type="Gene3D" id="1.10.3720.10">
    <property type="entry name" value="MetI-like"/>
    <property type="match status" value="1"/>
</dbReference>
<feature type="transmembrane region" description="Helical" evidence="8">
    <location>
        <begin position="201"/>
        <end position="224"/>
    </location>
</feature>
<dbReference type="GeneID" id="58896983"/>
<dbReference type="PANTHER" id="PTHR30450:SF1">
    <property type="entry name" value="D-METHIONINE TRANSPORT SYSTEM PERMEASE PROTEIN METI-RELATED"/>
    <property type="match status" value="1"/>
</dbReference>
<dbReference type="InterPro" id="IPR051322">
    <property type="entry name" value="AA_ABC_Transporter_Permease"/>
</dbReference>
<feature type="transmembrane region" description="Helical" evidence="8">
    <location>
        <begin position="98"/>
        <end position="118"/>
    </location>
</feature>
<feature type="transmembrane region" description="Helical" evidence="8">
    <location>
        <begin position="159"/>
        <end position="181"/>
    </location>
</feature>
<gene>
    <name evidence="10" type="primary">metI</name>
    <name evidence="10" type="ORF">NCTC11645_02560</name>
</gene>
<evidence type="ECO:0000259" key="9">
    <source>
        <dbReference type="PROSITE" id="PS50928"/>
    </source>
</evidence>
<sequence length="230" mass="23947">MSLNIAAVSGWFVENERLVGLLAEALGQTLTMVLVSGAIGFLFGIPLGVLLHLTKPRGLLENTVLNKSIGTLVNIGRSIPFIILLVAIIPFTRFVVGSSIGTGAAIVPLTVGAIPFIARLVEGALLEVPSGLVEAAQAMGATPLQIIHKVLLPEALPGILNGATITLVTLVSYSAMAGAVGGGGLGDVGIRYGYQRFDGTVMLITVVMLVIMVQLIQSAGDYLVKRVDHR</sequence>
<dbReference type="NCBIfam" id="NF008049">
    <property type="entry name" value="PRK10782.1"/>
    <property type="match status" value="1"/>
</dbReference>
<dbReference type="InterPro" id="IPR000515">
    <property type="entry name" value="MetI-like"/>
</dbReference>
<dbReference type="Proteomes" id="UP000254512">
    <property type="component" value="Unassembled WGS sequence"/>
</dbReference>
<dbReference type="PANTHER" id="PTHR30450">
    <property type="entry name" value="ABC TRANSPORTER PERMEASE"/>
    <property type="match status" value="1"/>
</dbReference>
<evidence type="ECO:0000256" key="8">
    <source>
        <dbReference type="RuleBase" id="RU363032"/>
    </source>
</evidence>
<evidence type="ECO:0000313" key="11">
    <source>
        <dbReference type="Proteomes" id="UP000254512"/>
    </source>
</evidence>
<evidence type="ECO:0000256" key="6">
    <source>
        <dbReference type="ARBA" id="ARBA00022989"/>
    </source>
</evidence>
<keyword evidence="7 8" id="KW-0472">Membrane</keyword>
<dbReference type="PROSITE" id="PS50928">
    <property type="entry name" value="ABC_TM1"/>
    <property type="match status" value="1"/>
</dbReference>
<evidence type="ECO:0000256" key="7">
    <source>
        <dbReference type="ARBA" id="ARBA00023136"/>
    </source>
</evidence>
<dbReference type="Pfam" id="PF00528">
    <property type="entry name" value="BPD_transp_1"/>
    <property type="match status" value="1"/>
</dbReference>
<accession>A0A377HQX6</accession>